<dbReference type="AlphaFoldDB" id="A0A2V0P2F5"/>
<organism evidence="2 3">
    <name type="scientific">Raphidocelis subcapitata</name>
    <dbReference type="NCBI Taxonomy" id="307507"/>
    <lineage>
        <taxon>Eukaryota</taxon>
        <taxon>Viridiplantae</taxon>
        <taxon>Chlorophyta</taxon>
        <taxon>core chlorophytes</taxon>
        <taxon>Chlorophyceae</taxon>
        <taxon>CS clade</taxon>
        <taxon>Sphaeropleales</taxon>
        <taxon>Selenastraceae</taxon>
        <taxon>Raphidocelis</taxon>
    </lineage>
</organism>
<feature type="region of interest" description="Disordered" evidence="1">
    <location>
        <begin position="636"/>
        <end position="669"/>
    </location>
</feature>
<dbReference type="Proteomes" id="UP000247498">
    <property type="component" value="Unassembled WGS sequence"/>
</dbReference>
<comment type="caution">
    <text evidence="2">The sequence shown here is derived from an EMBL/GenBank/DDBJ whole genome shotgun (WGS) entry which is preliminary data.</text>
</comment>
<gene>
    <name evidence="2" type="ORF">Rsub_04747</name>
</gene>
<sequence length="755" mass="77254">MRAAAGGLRPPQLRARQRGGPCHGAAAAPARARHARFPGGGRPRAALCAHAHPAGGEGLAQPAVAELEGEKDFPAPAAVVAAPPAAAEPLRAGKETDATAAAVDADKAPAGAAGADTAPAGAAAAAAAAAGDDRIPLPPPPEARAALASARAAALAALAAANPHLSEAALLERYNASRPRYDGPRLRGYRWAPFLRGYPVPPGYAFNYNSFMGSMDPLGGKYHVPRPQLRGFLREVWAAGRRRDVRLCLAENYHRGSYRHFQELDFDWSTPVELVLRLVPLIARIVAEEAAAAHGLEEAPEPFVSMRTPYKVHLNFPGIVTSEGRARRARKSAINRCRRELSGLPALRLLKEEVAAAEALARAEGDLAALAEEELALRALAAGQAGGGEGAAEAGAAAAGAAAAVEEGAPAAGAAAAGAAAAVEEGAAAAAAAAAPAPQAAAESGDGAGPEAGAPVCEAVDPLLRDLDWEAVLDTPHGSLRLPGCYKAPWMDKDPDWVVDKCYSVVQWRPDGQEAAADADSGGAGDADGGARPFAGSGLPAARGGAPGSWHKVPLTVELLCACSIHPTAEQMEEYEQSPAFLEDSFADMERKRQTNTRRNAVKALRKAIKALKTQLGLLPPAAEAAEAAADAGAAAAAGAGNGGGGGGAQAQRQQGRAARQPQPQPPQTLAEVAAAALEEQRRRAEERAVRDAEAEARRRRADELLRAADSRLAASAAPAAGGGLVKPGLRRPGGAPALQQPQRPRRPPTGGDGE</sequence>
<feature type="compositionally biased region" description="Low complexity" evidence="1">
    <location>
        <begin position="733"/>
        <end position="743"/>
    </location>
</feature>
<evidence type="ECO:0000313" key="3">
    <source>
        <dbReference type="Proteomes" id="UP000247498"/>
    </source>
</evidence>
<accession>A0A2V0P2F5</accession>
<feature type="compositionally biased region" description="Low complexity" evidence="1">
    <location>
        <begin position="650"/>
        <end position="669"/>
    </location>
</feature>
<feature type="region of interest" description="Disordered" evidence="1">
    <location>
        <begin position="1"/>
        <end position="48"/>
    </location>
</feature>
<evidence type="ECO:0000313" key="2">
    <source>
        <dbReference type="EMBL" id="GBF92023.1"/>
    </source>
</evidence>
<feature type="region of interest" description="Disordered" evidence="1">
    <location>
        <begin position="713"/>
        <end position="755"/>
    </location>
</feature>
<name>A0A2V0P2F5_9CHLO</name>
<dbReference type="STRING" id="307507.A0A2V0P2F5"/>
<keyword evidence="3" id="KW-1185">Reference proteome</keyword>
<reference evidence="2 3" key="1">
    <citation type="journal article" date="2018" name="Sci. Rep.">
        <title>Raphidocelis subcapitata (=Pseudokirchneriella subcapitata) provides an insight into genome evolution and environmental adaptations in the Sphaeropleales.</title>
        <authorList>
            <person name="Suzuki S."/>
            <person name="Yamaguchi H."/>
            <person name="Nakajima N."/>
            <person name="Kawachi M."/>
        </authorList>
    </citation>
    <scope>NUCLEOTIDE SEQUENCE [LARGE SCALE GENOMIC DNA]</scope>
    <source>
        <strain evidence="2 3">NIES-35</strain>
    </source>
</reference>
<feature type="region of interest" description="Disordered" evidence="1">
    <location>
        <begin position="513"/>
        <end position="547"/>
    </location>
</feature>
<dbReference type="OrthoDB" id="549835at2759"/>
<dbReference type="EMBL" id="BDRX01000028">
    <property type="protein sequence ID" value="GBF92023.1"/>
    <property type="molecule type" value="Genomic_DNA"/>
</dbReference>
<dbReference type="InParanoid" id="A0A2V0P2F5"/>
<feature type="compositionally biased region" description="Gly residues" evidence="1">
    <location>
        <begin position="640"/>
        <end position="649"/>
    </location>
</feature>
<feature type="compositionally biased region" description="Low complexity" evidence="1">
    <location>
        <begin position="18"/>
        <end position="30"/>
    </location>
</feature>
<proteinExistence type="predicted"/>
<evidence type="ECO:0000256" key="1">
    <source>
        <dbReference type="SAM" id="MobiDB-lite"/>
    </source>
</evidence>
<protein>
    <submittedName>
        <fullName evidence="2">Uncharacterized protein</fullName>
    </submittedName>
</protein>